<proteinExistence type="predicted"/>
<dbReference type="EMBL" id="CP036298">
    <property type="protein sequence ID" value="QDV28084.1"/>
    <property type="molecule type" value="Genomic_DNA"/>
</dbReference>
<feature type="transmembrane region" description="Helical" evidence="1">
    <location>
        <begin position="12"/>
        <end position="36"/>
    </location>
</feature>
<dbReference type="Pfam" id="PF13519">
    <property type="entry name" value="VWA_2"/>
    <property type="match status" value="1"/>
</dbReference>
<dbReference type="AlphaFoldDB" id="A0A518GHM2"/>
<feature type="transmembrane region" description="Helical" evidence="1">
    <location>
        <begin position="68"/>
        <end position="90"/>
    </location>
</feature>
<dbReference type="KEGG" id="ahel:Q31a_64770"/>
<feature type="domain" description="VWFA" evidence="3">
    <location>
        <begin position="108"/>
        <end position="197"/>
    </location>
</feature>
<evidence type="ECO:0000259" key="2">
    <source>
        <dbReference type="Pfam" id="PF07584"/>
    </source>
</evidence>
<dbReference type="PANTHER" id="PTHR37464">
    <property type="entry name" value="BLL2463 PROTEIN"/>
    <property type="match status" value="1"/>
</dbReference>
<dbReference type="RefSeq" id="WP_145086479.1">
    <property type="nucleotide sequence ID" value="NZ_CP036298.1"/>
</dbReference>
<gene>
    <name evidence="4" type="ORF">Q31a_64770</name>
</gene>
<accession>A0A518GHM2</accession>
<dbReference type="InterPro" id="IPR024163">
    <property type="entry name" value="Aerotolerance_reg_N"/>
</dbReference>
<dbReference type="PANTHER" id="PTHR37464:SF1">
    <property type="entry name" value="BLL2463 PROTEIN"/>
    <property type="match status" value="1"/>
</dbReference>
<dbReference type="SUPFAM" id="SSF52317">
    <property type="entry name" value="Class I glutamine amidotransferase-like"/>
    <property type="match status" value="1"/>
</dbReference>
<keyword evidence="1" id="KW-1133">Transmembrane helix</keyword>
<dbReference type="Proteomes" id="UP000318017">
    <property type="component" value="Chromosome"/>
</dbReference>
<name>A0A518GHM2_9BACT</name>
<evidence type="ECO:0000256" key="1">
    <source>
        <dbReference type="SAM" id="Phobius"/>
    </source>
</evidence>
<keyword evidence="1" id="KW-0472">Membrane</keyword>
<dbReference type="InterPro" id="IPR036465">
    <property type="entry name" value="vWFA_dom_sf"/>
</dbReference>
<dbReference type="Gene3D" id="3.40.50.880">
    <property type="match status" value="1"/>
</dbReference>
<keyword evidence="1" id="KW-0812">Transmembrane</keyword>
<dbReference type="Gene3D" id="3.40.50.410">
    <property type="entry name" value="von Willebrand factor, type A domain"/>
    <property type="match status" value="1"/>
</dbReference>
<dbReference type="InterPro" id="IPR029062">
    <property type="entry name" value="Class_I_gatase-like"/>
</dbReference>
<dbReference type="InterPro" id="IPR011933">
    <property type="entry name" value="Double_TM_dom"/>
</dbReference>
<dbReference type="NCBIfam" id="TIGR02226">
    <property type="entry name" value="two_anch"/>
    <property type="match status" value="1"/>
</dbReference>
<evidence type="ECO:0008006" key="6">
    <source>
        <dbReference type="Google" id="ProtNLM"/>
    </source>
</evidence>
<dbReference type="Pfam" id="PF07584">
    <property type="entry name" value="BatA"/>
    <property type="match status" value="1"/>
</dbReference>
<feature type="transmembrane region" description="Helical" evidence="1">
    <location>
        <begin position="751"/>
        <end position="771"/>
    </location>
</feature>
<reference evidence="4 5" key="1">
    <citation type="submission" date="2019-02" db="EMBL/GenBank/DDBJ databases">
        <title>Deep-cultivation of Planctomycetes and their phenomic and genomic characterization uncovers novel biology.</title>
        <authorList>
            <person name="Wiegand S."/>
            <person name="Jogler M."/>
            <person name="Boedeker C."/>
            <person name="Pinto D."/>
            <person name="Vollmers J."/>
            <person name="Rivas-Marin E."/>
            <person name="Kohn T."/>
            <person name="Peeters S.H."/>
            <person name="Heuer A."/>
            <person name="Rast P."/>
            <person name="Oberbeckmann S."/>
            <person name="Bunk B."/>
            <person name="Jeske O."/>
            <person name="Meyerdierks A."/>
            <person name="Storesund J.E."/>
            <person name="Kallscheuer N."/>
            <person name="Luecker S."/>
            <person name="Lage O.M."/>
            <person name="Pohl T."/>
            <person name="Merkel B.J."/>
            <person name="Hornburger P."/>
            <person name="Mueller R.-W."/>
            <person name="Bruemmer F."/>
            <person name="Labrenz M."/>
            <person name="Spormann A.M."/>
            <person name="Op den Camp H."/>
            <person name="Overmann J."/>
            <person name="Amann R."/>
            <person name="Jetten M.S.M."/>
            <person name="Mascher T."/>
            <person name="Medema M.H."/>
            <person name="Devos D.P."/>
            <person name="Kaster A.-K."/>
            <person name="Ovreas L."/>
            <person name="Rohde M."/>
            <person name="Galperin M.Y."/>
            <person name="Jogler C."/>
        </authorList>
    </citation>
    <scope>NUCLEOTIDE SEQUENCE [LARGE SCALE GENOMIC DNA]</scope>
    <source>
        <strain evidence="4 5">Q31a</strain>
    </source>
</reference>
<dbReference type="SUPFAM" id="SSF53300">
    <property type="entry name" value="vWA-like"/>
    <property type="match status" value="1"/>
</dbReference>
<evidence type="ECO:0000313" key="5">
    <source>
        <dbReference type="Proteomes" id="UP000318017"/>
    </source>
</evidence>
<dbReference type="InterPro" id="IPR013783">
    <property type="entry name" value="Ig-like_fold"/>
</dbReference>
<sequence length="775" mass="83882">MPLSFTLGPLAVSGFASGWMLLWTAAAAIPIILHLLNRKQQRVAPWAAMQLLRQVIEQESRRLRIEQLLLLLLRTLIPIVLAIALARPFFNVTDAQGIPESELPRLWIVAIDASASMGYQPQDVSRFELAKQQALDLIASTNTGDAYALVQLANPSRAIISRPTFDKSSMLSELRRLELFDTALNLSSGLQWIESIAAEVELSSTLPQDIHVAIYSDLGRNSWLAAVDGDAAVPLKRLQEAASLSIHSVAEGPVANVAVTSLQPSQSHVVVGSQVDMVIELENFADAPVSQLPVQLKANGQTMASTYIDLQPFQRYAVHLSTTLSIAGPAVIEASIPADRLVSDDTRSCVLEVVEQERILVVVPSASQGRDADARTVPLALRPPQTRSDERGGPRQTLAVMSQLELRTADLTNWNAVVLVDLPGLTRSEQLRLDSFAAAGGGVVLLMGRNANPSAWNVSSADGLPLSGFQLIEPSTEELWELDPLDYQSPILQPFQAFPDAGLLSTPIFRFWKIDRSLQTGNEAANRDSEGTTNLENAIERAPLAVDLATTSGQPLITRRRVGAGWVVSLLSAPQSGAARGLFASTDNSTSANATWNAMATWPSFVPLMQQMVIASLEHDFEDKNIFAGQAIRGTTRRTAEAPQVSVQRPDGTQETLAVGQADAQGELKWRFPRTQHRGVYLVRSGAGQEQPYAVNIDPAESALQSLNPSQLPQSARKLAGDAPDTLARKLAVESARPLVSAAQADRISQVLLYGLVALLIAESTLAWWFGRRVA</sequence>
<protein>
    <recommendedName>
        <fullName evidence="6">VWFA domain-containing protein</fullName>
    </recommendedName>
</protein>
<evidence type="ECO:0000313" key="4">
    <source>
        <dbReference type="EMBL" id="QDV28084.1"/>
    </source>
</evidence>
<organism evidence="4 5">
    <name type="scientific">Aureliella helgolandensis</name>
    <dbReference type="NCBI Taxonomy" id="2527968"/>
    <lineage>
        <taxon>Bacteria</taxon>
        <taxon>Pseudomonadati</taxon>
        <taxon>Planctomycetota</taxon>
        <taxon>Planctomycetia</taxon>
        <taxon>Pirellulales</taxon>
        <taxon>Pirellulaceae</taxon>
        <taxon>Aureliella</taxon>
    </lineage>
</organism>
<dbReference type="OrthoDB" id="251556at2"/>
<evidence type="ECO:0000259" key="3">
    <source>
        <dbReference type="Pfam" id="PF13519"/>
    </source>
</evidence>
<feature type="domain" description="Aerotolerance regulator N-terminal" evidence="2">
    <location>
        <begin position="14"/>
        <end position="88"/>
    </location>
</feature>
<keyword evidence="5" id="KW-1185">Reference proteome</keyword>
<dbReference type="Gene3D" id="2.60.40.10">
    <property type="entry name" value="Immunoglobulins"/>
    <property type="match status" value="1"/>
</dbReference>
<dbReference type="InterPro" id="IPR002035">
    <property type="entry name" value="VWF_A"/>
</dbReference>